<reference evidence="6 7" key="1">
    <citation type="submission" date="2017-06" db="EMBL/GenBank/DDBJ databases">
        <title>Investigating the central metabolism of Clostridium thermosuccinogenes.</title>
        <authorList>
            <person name="Koendjbiharie J.G."/>
            <person name="van Kranenburg R."/>
        </authorList>
    </citation>
    <scope>NUCLEOTIDE SEQUENCE [LARGE SCALE GENOMIC DNA]</scope>
    <source>
        <strain evidence="6 7">DSM 5806</strain>
    </source>
</reference>
<dbReference type="GO" id="GO:0046872">
    <property type="term" value="F:metal ion binding"/>
    <property type="evidence" value="ECO:0007669"/>
    <property type="project" value="UniProtKB-KW"/>
</dbReference>
<dbReference type="PANTHER" id="PTHR46017">
    <property type="entry name" value="ALPHA-MANNOSIDASE 2C1"/>
    <property type="match status" value="1"/>
</dbReference>
<dbReference type="AlphaFoldDB" id="A0A2K2FFG1"/>
<dbReference type="RefSeq" id="WP_103082185.1">
    <property type="nucleotide sequence ID" value="NZ_CP021850.1"/>
</dbReference>
<keyword evidence="3" id="KW-0378">Hydrolase</keyword>
<dbReference type="OrthoDB" id="9764050at2"/>
<dbReference type="Pfam" id="PF01074">
    <property type="entry name" value="Glyco_hydro_38N"/>
    <property type="match status" value="1"/>
</dbReference>
<dbReference type="Gene3D" id="1.20.1270.50">
    <property type="entry name" value="Glycoside hydrolase family 38, central domain"/>
    <property type="match status" value="1"/>
</dbReference>
<dbReference type="SUPFAM" id="SSF88713">
    <property type="entry name" value="Glycoside hydrolase/deacetylase"/>
    <property type="match status" value="1"/>
</dbReference>
<evidence type="ECO:0000259" key="5">
    <source>
        <dbReference type="SMART" id="SM00872"/>
    </source>
</evidence>
<sequence length="891" mass="102104">MSDKIKKIYYLSSTHWDREWYRDFQGFRFHLVERINEIIDVLERDPSFTTFIMDGQTIVLDDYSEIEPVKKDRLIQLIREGRIVVGPWYTMPDEFLVTGESLIRNLQIGHQLARKYETEAMKYGYICDIFGHIAQLPQILKGFGIEGALLGRGTNYHNCPAHFIWESPDGSRCITFKVPEETGYATFWSDVYLDYLLGKDRDKENLISRACQYVDKELKRSDIPYVVLMDGMDHERIHKEATWIASRLSEIYDCPVVFENMENLVADLKAYVSQMPVKRGELNETAKMQSGHNMLITNTLSSRYDLKRANDECQILLEKWALPMTAVARLKGCDIQSTYTDLAYKLLTQCHAHDSICGCSIDAVHKDMHYRFRQVKSIAKNITDKAVRYELNHNAEDKPSEVSVLSVFNPLPFARRETITVTLDFIQDYPNRFADPSNPEQRNAFKIMDREGREIPYNLVEIKKNSFTEKPGELYRYTADLYTIAFLAELSPMGPTEYLIVPYDKPIRYLNEISTSETSCENEYIRLEINADGTINIKDKETGKEYRNLMSYLDDGEIGDGWFHAGLVKDRVVSSRGSRCVIEKIDDGPAACTFCITHYMRVPKRAVRDIHDFSRSDDTIDLKISSKITLGVGNRWVDVATSIDNVARDHRLRLKLATGIEGNTYNASQAFCFVEREIGFNRDTGEWKEADLAEKAFESVVLKRDALGDGLAFISGGGLHECAVLDDENYSMIITLFRSFSKTHLTDGEEDGQLQQILNFNYRLMPIRSTDSFADIIRVKDCLQAGIRTVTERVCDTYLPKSNPGAFVLEGDHVVVSLIKTPEDLEKDAVILRCSNYSNNSSNAVLRCPAPVKEAFETDLLENSLLPAAFENDLLHMSFNPWEIKTFRIRF</sequence>
<dbReference type="Pfam" id="PF07748">
    <property type="entry name" value="Glyco_hydro_38C"/>
    <property type="match status" value="1"/>
</dbReference>
<dbReference type="InterPro" id="IPR028995">
    <property type="entry name" value="Glyco_hydro_57/38_cen_sf"/>
</dbReference>
<evidence type="ECO:0000256" key="3">
    <source>
        <dbReference type="ARBA" id="ARBA00022801"/>
    </source>
</evidence>
<dbReference type="Pfam" id="PF17677">
    <property type="entry name" value="Glyco_hydro38C2"/>
    <property type="match status" value="1"/>
</dbReference>
<dbReference type="SMART" id="SM00872">
    <property type="entry name" value="Alpha-mann_mid"/>
    <property type="match status" value="1"/>
</dbReference>
<dbReference type="Proteomes" id="UP000236151">
    <property type="component" value="Unassembled WGS sequence"/>
</dbReference>
<name>A0A2K2FFG1_9CLOT</name>
<dbReference type="InterPro" id="IPR037094">
    <property type="entry name" value="Glyco_hydro_38_cen_sf"/>
</dbReference>
<dbReference type="InterPro" id="IPR027291">
    <property type="entry name" value="Glyco_hydro_38_N_sf"/>
</dbReference>
<dbReference type="GO" id="GO:0004559">
    <property type="term" value="F:alpha-mannosidase activity"/>
    <property type="evidence" value="ECO:0007669"/>
    <property type="project" value="InterPro"/>
</dbReference>
<dbReference type="SUPFAM" id="SSF74650">
    <property type="entry name" value="Galactose mutarotase-like"/>
    <property type="match status" value="1"/>
</dbReference>
<dbReference type="PANTHER" id="PTHR46017:SF2">
    <property type="entry name" value="MANNOSYLGLYCERATE HYDROLASE"/>
    <property type="match status" value="1"/>
</dbReference>
<gene>
    <name evidence="6" type="ORF">CDQ84_13120</name>
</gene>
<dbReference type="InterPro" id="IPR015341">
    <property type="entry name" value="Glyco_hydro_38_cen"/>
</dbReference>
<evidence type="ECO:0000256" key="4">
    <source>
        <dbReference type="ARBA" id="ARBA00023295"/>
    </source>
</evidence>
<dbReference type="EMBL" id="NIOJ01000036">
    <property type="protein sequence ID" value="PNT97517.1"/>
    <property type="molecule type" value="Genomic_DNA"/>
</dbReference>
<dbReference type="InterPro" id="IPR011682">
    <property type="entry name" value="Glyco_hydro_38_C"/>
</dbReference>
<comment type="caution">
    <text evidence="6">The sequence shown here is derived from an EMBL/GenBank/DDBJ whole genome shotgun (WGS) entry which is preliminary data.</text>
</comment>
<dbReference type="InterPro" id="IPR011013">
    <property type="entry name" value="Gal_mutarotase_sf_dom"/>
</dbReference>
<dbReference type="Pfam" id="PF09261">
    <property type="entry name" value="Alpha-mann_mid"/>
    <property type="match status" value="1"/>
</dbReference>
<evidence type="ECO:0000256" key="2">
    <source>
        <dbReference type="ARBA" id="ARBA00022723"/>
    </source>
</evidence>
<comment type="similarity">
    <text evidence="1">Belongs to the glycosyl hydrolase 38 family.</text>
</comment>
<dbReference type="Gene3D" id="2.70.98.30">
    <property type="entry name" value="Golgi alpha-mannosidase II, domain 4"/>
    <property type="match status" value="1"/>
</dbReference>
<dbReference type="KEGG" id="cthd:CDO33_09715"/>
<keyword evidence="7" id="KW-1185">Reference proteome</keyword>
<dbReference type="SUPFAM" id="SSF88688">
    <property type="entry name" value="Families 57/38 glycoside transferase middle domain"/>
    <property type="match status" value="1"/>
</dbReference>
<accession>A0A2K2FFG1</accession>
<dbReference type="GO" id="GO:0030246">
    <property type="term" value="F:carbohydrate binding"/>
    <property type="evidence" value="ECO:0007669"/>
    <property type="project" value="InterPro"/>
</dbReference>
<proteinExistence type="inferred from homology"/>
<dbReference type="InterPro" id="IPR000602">
    <property type="entry name" value="Glyco_hydro_38_N"/>
</dbReference>
<dbReference type="Gene3D" id="2.60.40.2220">
    <property type="match status" value="1"/>
</dbReference>
<dbReference type="Gene3D" id="3.20.110.10">
    <property type="entry name" value="Glycoside hydrolase 38, N terminal domain"/>
    <property type="match status" value="1"/>
</dbReference>
<dbReference type="Gene3D" id="2.60.40.2210">
    <property type="match status" value="1"/>
</dbReference>
<feature type="domain" description="Glycoside hydrolase family 38 central" evidence="5">
    <location>
        <begin position="299"/>
        <end position="372"/>
    </location>
</feature>
<evidence type="ECO:0000313" key="6">
    <source>
        <dbReference type="EMBL" id="PNT97517.1"/>
    </source>
</evidence>
<keyword evidence="2" id="KW-0479">Metal-binding</keyword>
<dbReference type="InterPro" id="IPR011330">
    <property type="entry name" value="Glyco_hydro/deAcase_b/a-brl"/>
</dbReference>
<organism evidence="6 7">
    <name type="scientific">Clostridium thermosuccinogenes</name>
    <dbReference type="NCBI Taxonomy" id="84032"/>
    <lineage>
        <taxon>Bacteria</taxon>
        <taxon>Bacillati</taxon>
        <taxon>Bacillota</taxon>
        <taxon>Clostridia</taxon>
        <taxon>Eubacteriales</taxon>
        <taxon>Clostridiaceae</taxon>
        <taxon>Clostridium</taxon>
    </lineage>
</organism>
<dbReference type="GO" id="GO:0006013">
    <property type="term" value="P:mannose metabolic process"/>
    <property type="evidence" value="ECO:0007669"/>
    <property type="project" value="InterPro"/>
</dbReference>
<evidence type="ECO:0000256" key="1">
    <source>
        <dbReference type="ARBA" id="ARBA00009792"/>
    </source>
</evidence>
<dbReference type="InterPro" id="IPR041147">
    <property type="entry name" value="GH38_C"/>
</dbReference>
<evidence type="ECO:0000313" key="7">
    <source>
        <dbReference type="Proteomes" id="UP000236151"/>
    </source>
</evidence>
<dbReference type="GO" id="GO:0009313">
    <property type="term" value="P:oligosaccharide catabolic process"/>
    <property type="evidence" value="ECO:0007669"/>
    <property type="project" value="TreeGrafter"/>
</dbReference>
<protein>
    <recommendedName>
        <fullName evidence="5">Glycoside hydrolase family 38 central domain-containing protein</fullName>
    </recommendedName>
</protein>
<keyword evidence="4" id="KW-0326">Glycosidase</keyword>